<dbReference type="Proteomes" id="UP000298652">
    <property type="component" value="Chromosome 9"/>
</dbReference>
<sequence>MPDAWRPGVSNGSRQGAIPWLWARTRVVGLAPGAVRLRPRLRRFAPVVETTNGTSHGVIVAGEEQRRRGGDRRPPLLAGRNMMDAADMDKSDTTAMGCGRVDWRKVAAMGKTGRAAK</sequence>
<dbReference type="Gramene" id="TKV97732">
    <property type="protein sequence ID" value="TKV97732"/>
    <property type="gene ID" value="SEVIR_9G514600v2"/>
</dbReference>
<organism evidence="1 2">
    <name type="scientific">Setaria viridis</name>
    <name type="common">Green bristlegrass</name>
    <name type="synonym">Setaria italica subsp. viridis</name>
    <dbReference type="NCBI Taxonomy" id="4556"/>
    <lineage>
        <taxon>Eukaryota</taxon>
        <taxon>Viridiplantae</taxon>
        <taxon>Streptophyta</taxon>
        <taxon>Embryophyta</taxon>
        <taxon>Tracheophyta</taxon>
        <taxon>Spermatophyta</taxon>
        <taxon>Magnoliopsida</taxon>
        <taxon>Liliopsida</taxon>
        <taxon>Poales</taxon>
        <taxon>Poaceae</taxon>
        <taxon>PACMAD clade</taxon>
        <taxon>Panicoideae</taxon>
        <taxon>Panicodae</taxon>
        <taxon>Paniceae</taxon>
        <taxon>Cenchrinae</taxon>
        <taxon>Setaria</taxon>
    </lineage>
</organism>
<gene>
    <name evidence="1" type="ORF">SEVIR_9G514600v2</name>
</gene>
<keyword evidence="2" id="KW-1185">Reference proteome</keyword>
<reference evidence="1" key="1">
    <citation type="submission" date="2019-03" db="EMBL/GenBank/DDBJ databases">
        <title>WGS assembly of Setaria viridis.</title>
        <authorList>
            <person name="Huang P."/>
            <person name="Jenkins J."/>
            <person name="Grimwood J."/>
            <person name="Barry K."/>
            <person name="Healey A."/>
            <person name="Mamidi S."/>
            <person name="Sreedasyam A."/>
            <person name="Shu S."/>
            <person name="Feldman M."/>
            <person name="Wu J."/>
            <person name="Yu Y."/>
            <person name="Chen C."/>
            <person name="Johnson J."/>
            <person name="Rokhsar D."/>
            <person name="Baxter I."/>
            <person name="Schmutz J."/>
            <person name="Brutnell T."/>
            <person name="Kellogg E."/>
        </authorList>
    </citation>
    <scope>NUCLEOTIDE SEQUENCE [LARGE SCALE GENOMIC DNA]</scope>
</reference>
<evidence type="ECO:0008006" key="3">
    <source>
        <dbReference type="Google" id="ProtNLM"/>
    </source>
</evidence>
<evidence type="ECO:0000313" key="2">
    <source>
        <dbReference type="Proteomes" id="UP000298652"/>
    </source>
</evidence>
<name>A0A4U6TBE2_SETVI</name>
<accession>A0A4U6TBE2</accession>
<protein>
    <recommendedName>
        <fullName evidence="3">DUF834 domain-containing protein</fullName>
    </recommendedName>
</protein>
<dbReference type="EMBL" id="CM016560">
    <property type="protein sequence ID" value="TKV97732.1"/>
    <property type="molecule type" value="Genomic_DNA"/>
</dbReference>
<dbReference type="AlphaFoldDB" id="A0A4U6TBE2"/>
<evidence type="ECO:0000313" key="1">
    <source>
        <dbReference type="EMBL" id="TKV97732.1"/>
    </source>
</evidence>
<proteinExistence type="predicted"/>